<dbReference type="EMBL" id="KZ857480">
    <property type="protein sequence ID" value="RDX42610.1"/>
    <property type="molecule type" value="Genomic_DNA"/>
</dbReference>
<organism evidence="2 3">
    <name type="scientific">Lentinus brumalis</name>
    <dbReference type="NCBI Taxonomy" id="2498619"/>
    <lineage>
        <taxon>Eukaryota</taxon>
        <taxon>Fungi</taxon>
        <taxon>Dikarya</taxon>
        <taxon>Basidiomycota</taxon>
        <taxon>Agaricomycotina</taxon>
        <taxon>Agaricomycetes</taxon>
        <taxon>Polyporales</taxon>
        <taxon>Polyporaceae</taxon>
        <taxon>Lentinus</taxon>
    </lineage>
</organism>
<feature type="compositionally biased region" description="Low complexity" evidence="1">
    <location>
        <begin position="32"/>
        <end position="45"/>
    </location>
</feature>
<evidence type="ECO:0000256" key="1">
    <source>
        <dbReference type="SAM" id="MobiDB-lite"/>
    </source>
</evidence>
<reference evidence="2 3" key="1">
    <citation type="journal article" date="2018" name="Biotechnol. Biofuels">
        <title>Integrative visual omics of the white-rot fungus Polyporus brumalis exposes the biotechnological potential of its oxidative enzymes for delignifying raw plant biomass.</title>
        <authorList>
            <person name="Miyauchi S."/>
            <person name="Rancon A."/>
            <person name="Drula E."/>
            <person name="Hage H."/>
            <person name="Chaduli D."/>
            <person name="Favel A."/>
            <person name="Grisel S."/>
            <person name="Henrissat B."/>
            <person name="Herpoel-Gimbert I."/>
            <person name="Ruiz-Duenas F.J."/>
            <person name="Chevret D."/>
            <person name="Hainaut M."/>
            <person name="Lin J."/>
            <person name="Wang M."/>
            <person name="Pangilinan J."/>
            <person name="Lipzen A."/>
            <person name="Lesage-Meessen L."/>
            <person name="Navarro D."/>
            <person name="Riley R."/>
            <person name="Grigoriev I.V."/>
            <person name="Zhou S."/>
            <person name="Raouche S."/>
            <person name="Rosso M.N."/>
        </authorList>
    </citation>
    <scope>NUCLEOTIDE SEQUENCE [LARGE SCALE GENOMIC DNA]</scope>
    <source>
        <strain evidence="2 3">BRFM 1820</strain>
    </source>
</reference>
<dbReference type="Proteomes" id="UP000256964">
    <property type="component" value="Unassembled WGS sequence"/>
</dbReference>
<dbReference type="AlphaFoldDB" id="A0A371CQP4"/>
<gene>
    <name evidence="2" type="ORF">OH76DRAFT_1362412</name>
</gene>
<keyword evidence="3" id="KW-1185">Reference proteome</keyword>
<feature type="region of interest" description="Disordered" evidence="1">
    <location>
        <begin position="1"/>
        <end position="61"/>
    </location>
</feature>
<dbReference type="OrthoDB" id="2795925at2759"/>
<evidence type="ECO:0000313" key="3">
    <source>
        <dbReference type="Proteomes" id="UP000256964"/>
    </source>
</evidence>
<dbReference type="InterPro" id="IPR041078">
    <property type="entry name" value="Plavaka"/>
</dbReference>
<name>A0A371CQP4_9APHY</name>
<dbReference type="Pfam" id="PF18759">
    <property type="entry name" value="Plavaka"/>
    <property type="match status" value="1"/>
</dbReference>
<dbReference type="STRING" id="139420.A0A371CQP4"/>
<proteinExistence type="predicted"/>
<sequence>MAVGPPPAAAAERSSRPGKTSGSKDTKKSSSKKAAAGVPSSSKVVEAPPSKDAPLLRPPTPWIEQEDDFKIEFHPHASSTPKRYRFEDFKKEDEARPPPVVPRKPWLPFSSRIDFEFAEFCAEVGLNTSQLDSVLQLVQRIVADPKQLSFRSAADVRAAWENAKSHQPAFQKTVIEVPYKKGTLEFDVHCRSLWQWALALIRDPTLAHKINWHAVKQYKFTNGAWMRFWDEPNTADYWWDIETSLPEDGYAVAFILYADKTRLSSFGSQKGYPIVARLANIDAEIRNGDGYGGGQVVGFLPIVEDEDEEGKKGFTNLKRVVWHDSFWVLLEEFTKQYPLGHTTRCGDGVERTLYPVILILSADYEEQCMMSNIRGVNGLAPCPICLVRKDEQHAIHVPPAYPLRDWTQVKKIVESNLKAGEKEAILKPDGWRMIPNVFWKIPQCNVHRALCFDRLHTFHGGVWSDHLFDQWQEILNEAARDVTVLVNAQFDAVPRWVDLNHFSHVTAVNFTDGTKYQDISKVLVPTVYNAFPASEKRWMALLKAIRCYNIVDLFSGLVVQTEHTLERLKQALLKFSEAIQEYMEIHTGKQWDFPKMHLPEHMLRDIMDKGVTRNYNTKISEKLHVILKAIYLNRTNFKDTEAQLGNFDHILLVCKQIRYHLDLLDETMGVGPKARQKQSTDLVFNHVTLGADDAPLSLAAIEQAHAKDAEYADFRTRLTEYLIHLRAPGPRGKTLALKPTDKITPYRYVRVNYESLETWRLATDRLRCSPQFFGHPRYDGVIFQADEFGTLQFGKLKDVFIVEVADKKYPIAFIDAYHVVSGPRTVVDEALGLCRLRKDRRRDHGTMFIHVDSIVRGALLVRDHAVSVHDDYFVIDIIDSDMFLRCSQYFPDWYS</sequence>
<protein>
    <submittedName>
        <fullName evidence="2">Uncharacterized protein</fullName>
    </submittedName>
</protein>
<accession>A0A371CQP4</accession>
<evidence type="ECO:0000313" key="2">
    <source>
        <dbReference type="EMBL" id="RDX42610.1"/>
    </source>
</evidence>